<keyword evidence="2" id="KW-0539">Nucleus</keyword>
<feature type="domain" description="Zinc finger LSD1-type" evidence="3">
    <location>
        <begin position="54"/>
        <end position="78"/>
    </location>
</feature>
<dbReference type="GeneID" id="103490794"/>
<evidence type="ECO:0000259" key="3">
    <source>
        <dbReference type="Pfam" id="PF06943"/>
    </source>
</evidence>
<evidence type="ECO:0000256" key="1">
    <source>
        <dbReference type="ARBA" id="ARBA00004123"/>
    </source>
</evidence>
<dbReference type="Proteomes" id="UP001652600">
    <property type="component" value="Chromosome 6"/>
</dbReference>
<dbReference type="InterPro" id="IPR005735">
    <property type="entry name" value="Znf_LSD1"/>
</dbReference>
<dbReference type="RefSeq" id="XP_016900659.2">
    <property type="nucleotide sequence ID" value="XM_017045170.2"/>
</dbReference>
<dbReference type="Pfam" id="PF06943">
    <property type="entry name" value="zf-LSD1"/>
    <property type="match status" value="3"/>
</dbReference>
<dbReference type="PANTHER" id="PTHR31747:SF1">
    <property type="entry name" value="PROTEIN LOL1"/>
    <property type="match status" value="1"/>
</dbReference>
<evidence type="ECO:0000313" key="5">
    <source>
        <dbReference type="RefSeq" id="XP_016900659.2"/>
    </source>
</evidence>
<reference evidence="5" key="1">
    <citation type="submission" date="2025-08" db="UniProtKB">
        <authorList>
            <consortium name="RefSeq"/>
        </authorList>
    </citation>
    <scope>IDENTIFICATION</scope>
    <source>
        <tissue evidence="5">Stem</tissue>
    </source>
</reference>
<feature type="domain" description="Zinc finger LSD1-type" evidence="3">
    <location>
        <begin position="15"/>
        <end position="39"/>
    </location>
</feature>
<sequence>MPFPSVTCCQNQIMCSGCKNMLIYPAGATSICCALCHAVTPVPTSGLTMARLVCSGCYTLLMYSRGATSVQCSCCRTINAASKESYQIDFESWLQTANQMAHTNCGNCRVLLMYQCEAHSVKCTLCNFVTSVGILRSN</sequence>
<keyword evidence="4" id="KW-1185">Reference proteome</keyword>
<organism evidence="4 5">
    <name type="scientific">Cucumis melo</name>
    <name type="common">Muskmelon</name>
    <dbReference type="NCBI Taxonomy" id="3656"/>
    <lineage>
        <taxon>Eukaryota</taxon>
        <taxon>Viridiplantae</taxon>
        <taxon>Streptophyta</taxon>
        <taxon>Embryophyta</taxon>
        <taxon>Tracheophyta</taxon>
        <taxon>Spermatophyta</taxon>
        <taxon>Magnoliopsida</taxon>
        <taxon>eudicotyledons</taxon>
        <taxon>Gunneridae</taxon>
        <taxon>Pentapetalae</taxon>
        <taxon>rosids</taxon>
        <taxon>fabids</taxon>
        <taxon>Cucurbitales</taxon>
        <taxon>Cucurbitaceae</taxon>
        <taxon>Benincaseae</taxon>
        <taxon>Cucumis</taxon>
    </lineage>
</organism>
<comment type="subcellular location">
    <subcellularLocation>
        <location evidence="1">Nucleus</location>
    </subcellularLocation>
</comment>
<feature type="domain" description="Zinc finger LSD1-type" evidence="3">
    <location>
        <begin position="105"/>
        <end position="129"/>
    </location>
</feature>
<accession>A0A1S4DXE8</accession>
<evidence type="ECO:0000313" key="4">
    <source>
        <dbReference type="Proteomes" id="UP001652600"/>
    </source>
</evidence>
<gene>
    <name evidence="5" type="primary">LOC103490794</name>
</gene>
<dbReference type="PANTHER" id="PTHR31747">
    <property type="entry name" value="PROTEIN LSD1"/>
    <property type="match status" value="1"/>
</dbReference>
<name>A0A1S4DXE8_CUCME</name>
<dbReference type="NCBIfam" id="TIGR01053">
    <property type="entry name" value="LSD1"/>
    <property type="match status" value="3"/>
</dbReference>
<evidence type="ECO:0000256" key="2">
    <source>
        <dbReference type="ARBA" id="ARBA00023242"/>
    </source>
</evidence>
<dbReference type="InterPro" id="IPR040319">
    <property type="entry name" value="LSD1-like"/>
</dbReference>
<protein>
    <submittedName>
        <fullName evidence="5">Protein LSD1</fullName>
    </submittedName>
</protein>
<proteinExistence type="predicted"/>